<keyword evidence="1" id="KW-0863">Zinc-finger</keyword>
<keyword evidence="2" id="KW-0175">Coiled coil</keyword>
<keyword evidence="1" id="KW-0479">Metal-binding</keyword>
<dbReference type="InterPro" id="IPR012337">
    <property type="entry name" value="RNaseH-like_sf"/>
</dbReference>
<dbReference type="PROSITE" id="PS50158">
    <property type="entry name" value="ZF_CCHC"/>
    <property type="match status" value="1"/>
</dbReference>
<reference evidence="6" key="1">
    <citation type="journal article" date="2022" name="Int. J. Mol. Sci.">
        <title>Draft Genome of Tanacetum Coccineum: Genomic Comparison of Closely Related Tanacetum-Family Plants.</title>
        <authorList>
            <person name="Yamashiro T."/>
            <person name="Shiraishi A."/>
            <person name="Nakayama K."/>
            <person name="Satake H."/>
        </authorList>
    </citation>
    <scope>NUCLEOTIDE SEQUENCE</scope>
</reference>
<dbReference type="Pfam" id="PF08284">
    <property type="entry name" value="RVP_2"/>
    <property type="match status" value="1"/>
</dbReference>
<feature type="compositionally biased region" description="Polar residues" evidence="3">
    <location>
        <begin position="40"/>
        <end position="52"/>
    </location>
</feature>
<dbReference type="CDD" id="cd00303">
    <property type="entry name" value="retropepsin_like"/>
    <property type="match status" value="1"/>
</dbReference>
<organism evidence="6 7">
    <name type="scientific">Tanacetum coccineum</name>
    <dbReference type="NCBI Taxonomy" id="301880"/>
    <lineage>
        <taxon>Eukaryota</taxon>
        <taxon>Viridiplantae</taxon>
        <taxon>Streptophyta</taxon>
        <taxon>Embryophyta</taxon>
        <taxon>Tracheophyta</taxon>
        <taxon>Spermatophyta</taxon>
        <taxon>Magnoliopsida</taxon>
        <taxon>eudicotyledons</taxon>
        <taxon>Gunneridae</taxon>
        <taxon>Pentapetalae</taxon>
        <taxon>asterids</taxon>
        <taxon>campanulids</taxon>
        <taxon>Asterales</taxon>
        <taxon>Asteraceae</taxon>
        <taxon>Asteroideae</taxon>
        <taxon>Anthemideae</taxon>
        <taxon>Anthemidinae</taxon>
        <taxon>Tanacetum</taxon>
    </lineage>
</organism>
<feature type="coiled-coil region" evidence="2">
    <location>
        <begin position="1812"/>
        <end position="1846"/>
    </location>
</feature>
<evidence type="ECO:0000259" key="4">
    <source>
        <dbReference type="PROSITE" id="PS50158"/>
    </source>
</evidence>
<dbReference type="InterPro" id="IPR036397">
    <property type="entry name" value="RNaseH_sf"/>
</dbReference>
<feature type="region of interest" description="Disordered" evidence="3">
    <location>
        <begin position="63"/>
        <end position="82"/>
    </location>
</feature>
<dbReference type="Pfam" id="PF03732">
    <property type="entry name" value="Retrotrans_gag"/>
    <property type="match status" value="1"/>
</dbReference>
<comment type="caution">
    <text evidence="6">The sequence shown here is derived from an EMBL/GenBank/DDBJ whole genome shotgun (WGS) entry which is preliminary data.</text>
</comment>
<evidence type="ECO:0000259" key="5">
    <source>
        <dbReference type="PROSITE" id="PS50994"/>
    </source>
</evidence>
<dbReference type="InterPro" id="IPR001878">
    <property type="entry name" value="Znf_CCHC"/>
</dbReference>
<evidence type="ECO:0000313" key="7">
    <source>
        <dbReference type="Proteomes" id="UP001151760"/>
    </source>
</evidence>
<dbReference type="SUPFAM" id="SSF50630">
    <property type="entry name" value="Acid proteases"/>
    <property type="match status" value="1"/>
</dbReference>
<feature type="coiled-coil region" evidence="2">
    <location>
        <begin position="338"/>
        <end position="393"/>
    </location>
</feature>
<dbReference type="InterPro" id="IPR001584">
    <property type="entry name" value="Integrase_cat-core"/>
</dbReference>
<dbReference type="InterPro" id="IPR041588">
    <property type="entry name" value="Integrase_H2C2"/>
</dbReference>
<dbReference type="InterPro" id="IPR043128">
    <property type="entry name" value="Rev_trsase/Diguanyl_cyclase"/>
</dbReference>
<dbReference type="SUPFAM" id="SSF53098">
    <property type="entry name" value="Ribonuclease H-like"/>
    <property type="match status" value="1"/>
</dbReference>
<feature type="domain" description="Integrase catalytic" evidence="5">
    <location>
        <begin position="1275"/>
        <end position="1396"/>
    </location>
</feature>
<dbReference type="EMBL" id="BQNB010020105">
    <property type="protein sequence ID" value="GJT92395.1"/>
    <property type="molecule type" value="Genomic_DNA"/>
</dbReference>
<dbReference type="PROSITE" id="PS50994">
    <property type="entry name" value="INTEGRASE"/>
    <property type="match status" value="1"/>
</dbReference>
<dbReference type="Gene3D" id="3.30.420.10">
    <property type="entry name" value="Ribonuclease H-like superfamily/Ribonuclease H"/>
    <property type="match status" value="1"/>
</dbReference>
<feature type="domain" description="CCHC-type" evidence="4">
    <location>
        <begin position="677"/>
        <end position="692"/>
    </location>
</feature>
<proteinExistence type="predicted"/>
<dbReference type="Pfam" id="PF17919">
    <property type="entry name" value="RT_RNaseH_2"/>
    <property type="match status" value="1"/>
</dbReference>
<keyword evidence="6" id="KW-0695">RNA-directed DNA polymerase</keyword>
<feature type="compositionally biased region" description="Basic and acidic residues" evidence="3">
    <location>
        <begin position="613"/>
        <end position="628"/>
    </location>
</feature>
<evidence type="ECO:0000256" key="2">
    <source>
        <dbReference type="SAM" id="Coils"/>
    </source>
</evidence>
<name>A0ABQ5HWZ9_9ASTR</name>
<protein>
    <submittedName>
        <fullName evidence="6">Reverse transcriptase domain-containing protein</fullName>
    </submittedName>
</protein>
<dbReference type="PANTHER" id="PTHR35046">
    <property type="entry name" value="ZINC KNUCKLE (CCHC-TYPE) FAMILY PROTEIN"/>
    <property type="match status" value="1"/>
</dbReference>
<evidence type="ECO:0000313" key="6">
    <source>
        <dbReference type="EMBL" id="GJT92395.1"/>
    </source>
</evidence>
<sequence>MLENLIAGIHFHKPKSNFYRPINKQANDKQFKKKSAANDKASTSGEKSTPVSNAFDALNSEERAELGDSNPDKDVGKSHMDGVAQNPKFVNEEVVKEKEQDSLWSGFLCFFVETKTKCVCCVSETKDLILAIEFACASSDHHHHPSLYSKIVKSPSWQSVLVKGVSGGGEGLLSMGFCLVLQAHTTEHPEDLVPAEDEAPTPPLPPFLLAPRIRPPHTRAAMKQMRATAPSTYHSLLPSGTLPLLPIPLPAPSTSHGADILEADTPPRKRLLLTTPRLECEVGESSGAAAARQLGPTIETRLLDTERRMMTALELVNRRVTYQVDVCTRESSEFCTQHHDAQKDLAAMRAEIEVLRRERLTYEQESMETRQALARSEAHCRALEARVTVLETEVHRHEWQRQAVDDLAVQHIMRTQALEAGARIDTLEDTDLRLLAMAEAEASRLGWHNSNGTEGVVGLTRWFEKMESVFSISNCPAASQVKFATCTLQDDALTWWNAHVKTTTTEAAHAMPWAALKKMMTDKYCPRGEIKKIETEMWNLKVKGTDVVAYSRRFQQLALMCSRMFPEEIDKVEKYIGGLPDMILGSVKASKSKTMQEVIEFTTELMEEKTHAYAERQAERKRKNDDLAKNNQNQQNKRQNTGQAYTVGNSERKSYAGSKPLCSKCNCHHEAGPCPPRCNNCNRFGHLARDCRVRPANNNNNRSNNNNNNNNNNRNNNNNNNRNNNNNNNNQKGNVGNDRAPVKVYVVRNAGANPNNVIAGTFLLNNHYAYILFDTGANRSFMSIAFSSKIDITLSTLDHYYDVELADGRIIGLNTILKGCTLNFLNHQFNINLMPVELGSFDAIIGMDWLAKYQAIIVCAEKIVRIPWRNKTLIIHGDGSNQGNVTRLNIISCTKTQKYMEKGFPIFLAHVTAKEVEDKSEKKRLEDVPIVQDFPEVFPEDLPGLPPTRQVEFQIDLVPGAAPVARAPYRLAPSEMKELSAYSPCLRSGSFARELFWVFSRSIVFDIRNEQRVGSSLFLLNQGLVGYYRRFIEGLSKIAKPITKLTQKKVKFEWGDKQETTFQLLKQKLCSAPILALPEGSEDFIVYCNASIKGLGTMLMQREKVIAYASRQLKIHEKNYTTHDLELGAEGTPLRVRALVMTIGLNLPKQILDAQTEARKPENIKNEDVGGMLVENSKDPEKLRTEKLEPRADGTLCLNGRSWLPCYGDLRTVIMHESHKSKYSIHPGSEKMYQDMKKLYWWPNMKANIATYVSKCLTCAKVKAEHQRPSGLLVQPDIPQWKWDNITMDFVTKLPKSSQGYDTIWVIVDRLTKSAIFVPMRETDPMDKLARMYLKEVVTRHGIPLSIICDRDPRFASNFWRSLQNALGTSLDMSTAYHPQTDEQSERTIHTLEDMLHSCAIDFGKGRCHSPICWAAVGEVQLTGPEIVQETTEKIVRDKVMLKVSPWKGVVRFGKRGKLNPRYVGPFKVLEKVGEVAYKLELPEELSRVHNIFHVSNLKKFYADEPLAVLLDGLHFDDKLQFVEEPVKIVDHEVKRLKRSRIPLVKVRWNSKRGPEFTWEREDQFRKKYPHLFTKTAPASDWNQEENSLVNWASSRLHDNESLDEIFKDKQYISSEATYGLTSSLAFTPIQDNSFNGINRGDVTDHIAKVYEHELKGVSNSNSQNIAFLSTEVKGSTLKQSTAEPAHIPKRWINSTYHRARIAMEEIDIRWQVAMITARIRKFMRKTGRPIDLKPKNGITFDKSKIECFNFEQDDWSIEFDAEHMHFGQDGLDDFDWSNKADDALVSLALMATNSENEYAWGDKYEQMEYDLKIRDLKLEEKQKELDQALKERDDFKVKLEKWTNASVLQNEVLNKQRYVSDKSCIGFGIESSNSMESDISSGDETLTDSAYENFKREKAYKAVPPPTGTIIPPRANVSFTGIDELAIRNKVVNQEKTKLVISN</sequence>
<dbReference type="Gene3D" id="2.40.70.10">
    <property type="entry name" value="Acid Proteases"/>
    <property type="match status" value="1"/>
</dbReference>
<keyword evidence="6" id="KW-0808">Transferase</keyword>
<keyword evidence="7" id="KW-1185">Reference proteome</keyword>
<dbReference type="SUPFAM" id="SSF56672">
    <property type="entry name" value="DNA/RNA polymerases"/>
    <property type="match status" value="1"/>
</dbReference>
<evidence type="ECO:0000256" key="1">
    <source>
        <dbReference type="PROSITE-ProRule" id="PRU00047"/>
    </source>
</evidence>
<dbReference type="InterPro" id="IPR056924">
    <property type="entry name" value="SH3_Tf2-1"/>
</dbReference>
<feature type="region of interest" description="Disordered" evidence="3">
    <location>
        <begin position="27"/>
        <end position="54"/>
    </location>
</feature>
<feature type="region of interest" description="Disordered" evidence="3">
    <location>
        <begin position="695"/>
        <end position="737"/>
    </location>
</feature>
<dbReference type="Pfam" id="PF17921">
    <property type="entry name" value="Integrase_H2C2"/>
    <property type="match status" value="1"/>
</dbReference>
<dbReference type="InterPro" id="IPR043502">
    <property type="entry name" value="DNA/RNA_pol_sf"/>
</dbReference>
<dbReference type="Pfam" id="PF24626">
    <property type="entry name" value="SH3_Tf2-1"/>
    <property type="match status" value="1"/>
</dbReference>
<dbReference type="InterPro" id="IPR041577">
    <property type="entry name" value="RT_RNaseH_2"/>
</dbReference>
<dbReference type="InterPro" id="IPR021109">
    <property type="entry name" value="Peptidase_aspartic_dom_sf"/>
</dbReference>
<dbReference type="Gene3D" id="3.30.70.270">
    <property type="match status" value="1"/>
</dbReference>
<keyword evidence="1" id="KW-0862">Zinc</keyword>
<dbReference type="PANTHER" id="PTHR35046:SF26">
    <property type="entry name" value="RNA-DIRECTED DNA POLYMERASE"/>
    <property type="match status" value="1"/>
</dbReference>
<dbReference type="SMART" id="SM00343">
    <property type="entry name" value="ZnF_C2HC"/>
    <property type="match status" value="1"/>
</dbReference>
<keyword evidence="6" id="KW-0548">Nucleotidyltransferase</keyword>
<feature type="region of interest" description="Disordered" evidence="3">
    <location>
        <begin position="613"/>
        <end position="647"/>
    </location>
</feature>
<dbReference type="GO" id="GO:0003964">
    <property type="term" value="F:RNA-directed DNA polymerase activity"/>
    <property type="evidence" value="ECO:0007669"/>
    <property type="project" value="UniProtKB-KW"/>
</dbReference>
<dbReference type="InterPro" id="IPR005162">
    <property type="entry name" value="Retrotrans_gag_dom"/>
</dbReference>
<feature type="compositionally biased region" description="Low complexity" evidence="3">
    <location>
        <begin position="630"/>
        <end position="643"/>
    </location>
</feature>
<feature type="compositionally biased region" description="Basic and acidic residues" evidence="3">
    <location>
        <begin position="63"/>
        <end position="80"/>
    </location>
</feature>
<dbReference type="Proteomes" id="UP001151760">
    <property type="component" value="Unassembled WGS sequence"/>
</dbReference>
<accession>A0ABQ5HWZ9</accession>
<dbReference type="Gene3D" id="1.10.340.70">
    <property type="match status" value="1"/>
</dbReference>
<gene>
    <name evidence="6" type="ORF">Tco_1081240</name>
</gene>
<feature type="compositionally biased region" description="Low complexity" evidence="3">
    <location>
        <begin position="697"/>
        <end position="730"/>
    </location>
</feature>
<evidence type="ECO:0000256" key="3">
    <source>
        <dbReference type="SAM" id="MobiDB-lite"/>
    </source>
</evidence>
<reference evidence="6" key="2">
    <citation type="submission" date="2022-01" db="EMBL/GenBank/DDBJ databases">
        <authorList>
            <person name="Yamashiro T."/>
            <person name="Shiraishi A."/>
            <person name="Satake H."/>
            <person name="Nakayama K."/>
        </authorList>
    </citation>
    <scope>NUCLEOTIDE SEQUENCE</scope>
</reference>